<evidence type="ECO:0000313" key="5">
    <source>
        <dbReference type="Proteomes" id="UP000285376"/>
    </source>
</evidence>
<proteinExistence type="predicted"/>
<dbReference type="RefSeq" id="WP_118914175.1">
    <property type="nucleotide sequence ID" value="NZ_CBCRVH010000014.1"/>
</dbReference>
<dbReference type="EMBL" id="QWLM01000014">
    <property type="protein sequence ID" value="RHW44681.1"/>
    <property type="molecule type" value="Genomic_DNA"/>
</dbReference>
<dbReference type="AlphaFoldDB" id="A0A417Z3E3"/>
<dbReference type="GO" id="GO:0003677">
    <property type="term" value="F:DNA binding"/>
    <property type="evidence" value="ECO:0007669"/>
    <property type="project" value="UniProtKB-UniRule"/>
</dbReference>
<evidence type="ECO:0000259" key="3">
    <source>
        <dbReference type="PROSITE" id="PS50977"/>
    </source>
</evidence>
<comment type="caution">
    <text evidence="4">The sequence shown here is derived from an EMBL/GenBank/DDBJ whole genome shotgun (WGS) entry which is preliminary data.</text>
</comment>
<name>A0A417Z3E3_9MICO</name>
<feature type="domain" description="HTH tetR-type" evidence="3">
    <location>
        <begin position="7"/>
        <end position="67"/>
    </location>
</feature>
<feature type="DNA-binding region" description="H-T-H motif" evidence="2">
    <location>
        <begin position="30"/>
        <end position="49"/>
    </location>
</feature>
<dbReference type="InterPro" id="IPR009057">
    <property type="entry name" value="Homeodomain-like_sf"/>
</dbReference>
<reference evidence="4 5" key="1">
    <citation type="submission" date="2018-08" db="EMBL/GenBank/DDBJ databases">
        <title>Whole genome sequence analysis of Dermacoccus abyssi bacteria isolated from Deep Mariana trench Micromonospora spp reveals genes involved in the environmental adaptation and production of secondary metabolites.</title>
        <authorList>
            <person name="Abdel-Mageed W.M."/>
            <person name="Lehri B."/>
            <person name="Nouioui I."/>
            <person name="Goodfellow I."/>
            <person name="Jaspars M."/>
            <person name="Karlyshev A."/>
        </authorList>
    </citation>
    <scope>NUCLEOTIDE SEQUENCE [LARGE SCALE GENOMIC DNA]</scope>
    <source>
        <strain evidence="4 5">MT1.1</strain>
    </source>
</reference>
<dbReference type="SUPFAM" id="SSF46689">
    <property type="entry name" value="Homeodomain-like"/>
    <property type="match status" value="1"/>
</dbReference>
<accession>A0A417Z3E3</accession>
<gene>
    <name evidence="4" type="ORF">D1832_11500</name>
</gene>
<dbReference type="InterPro" id="IPR001647">
    <property type="entry name" value="HTH_TetR"/>
</dbReference>
<evidence type="ECO:0000256" key="1">
    <source>
        <dbReference type="ARBA" id="ARBA00023125"/>
    </source>
</evidence>
<protein>
    <submittedName>
        <fullName evidence="4">TetR/AcrR family transcriptional regulator</fullName>
    </submittedName>
</protein>
<evidence type="ECO:0000313" key="4">
    <source>
        <dbReference type="EMBL" id="RHW44681.1"/>
    </source>
</evidence>
<dbReference type="Pfam" id="PF00440">
    <property type="entry name" value="TetR_N"/>
    <property type="match status" value="1"/>
</dbReference>
<keyword evidence="1 2" id="KW-0238">DNA-binding</keyword>
<sequence length="222" mass="23166">MAREAAALTQRRLRAAVVTIVGRRGLASVTARSVAAEAGVNQALIFYHFGTLGDLVAAAYRESVDEALERYREALASAHGLGEVLDAVKAELGTDRADGGAALMAQLLAAAGQDEALAKLARELLGEWRTVVGEALERAMVDSPVEGLVSPASVVEAALSGMLGTVLVDGAEPGALSGSFATLRELDRTLARFSRLPSPVRRAVRSVIAPKFASDAPNHPSR</sequence>
<dbReference type="Gene3D" id="1.10.357.10">
    <property type="entry name" value="Tetracycline Repressor, domain 2"/>
    <property type="match status" value="1"/>
</dbReference>
<evidence type="ECO:0000256" key="2">
    <source>
        <dbReference type="PROSITE-ProRule" id="PRU00335"/>
    </source>
</evidence>
<dbReference type="PROSITE" id="PS50977">
    <property type="entry name" value="HTH_TETR_2"/>
    <property type="match status" value="1"/>
</dbReference>
<organism evidence="4 5">
    <name type="scientific">Dermacoccus abyssi</name>
    <dbReference type="NCBI Taxonomy" id="322596"/>
    <lineage>
        <taxon>Bacteria</taxon>
        <taxon>Bacillati</taxon>
        <taxon>Actinomycetota</taxon>
        <taxon>Actinomycetes</taxon>
        <taxon>Micrococcales</taxon>
        <taxon>Dermacoccaceae</taxon>
        <taxon>Dermacoccus</taxon>
    </lineage>
</organism>
<dbReference type="Proteomes" id="UP000285376">
    <property type="component" value="Unassembled WGS sequence"/>
</dbReference>